<gene>
    <name evidence="2" type="ORF">COU20_01150</name>
</gene>
<comment type="caution">
    <text evidence="2">The sequence shown here is derived from an EMBL/GenBank/DDBJ whole genome shotgun (WGS) entry which is preliminary data.</text>
</comment>
<feature type="region of interest" description="Disordered" evidence="1">
    <location>
        <begin position="237"/>
        <end position="259"/>
    </location>
</feature>
<dbReference type="EMBL" id="PFBM01000008">
    <property type="protein sequence ID" value="PIR82690.1"/>
    <property type="molecule type" value="Genomic_DNA"/>
</dbReference>
<dbReference type="Proteomes" id="UP000231379">
    <property type="component" value="Unassembled WGS sequence"/>
</dbReference>
<evidence type="ECO:0000313" key="2">
    <source>
        <dbReference type="EMBL" id="PIR82690.1"/>
    </source>
</evidence>
<proteinExistence type="predicted"/>
<reference evidence="3" key="1">
    <citation type="submission" date="2017-09" db="EMBL/GenBank/DDBJ databases">
        <title>Depth-based differentiation of microbial function through sediment-hosted aquifers and enrichment of novel symbionts in the deep terrestrial subsurface.</title>
        <authorList>
            <person name="Probst A.J."/>
            <person name="Ladd B."/>
            <person name="Jarett J.K."/>
            <person name="Geller-Mcgrath D.E."/>
            <person name="Sieber C.M.K."/>
            <person name="Emerson J.B."/>
            <person name="Anantharaman K."/>
            <person name="Thomas B.C."/>
            <person name="Malmstrom R."/>
            <person name="Stieglmeier M."/>
            <person name="Klingl A."/>
            <person name="Woyke T."/>
            <person name="Ryan C.M."/>
            <person name="Banfield J.F."/>
        </authorList>
    </citation>
    <scope>NUCLEOTIDE SEQUENCE [LARGE SCALE GENOMIC DNA]</scope>
</reference>
<evidence type="ECO:0008006" key="4">
    <source>
        <dbReference type="Google" id="ProtNLM"/>
    </source>
</evidence>
<sequence>MFRLTRTAHLILALLVSVFFFAHIFAPLAAHAYSVVWSSHAGDWRTDVPWPIDDLGARATLENIHVSVEYGIRMTDAATGRVLKKGETVPLGTRVNLSFIAHQKPHINWFVSVGSWDSPYGHWMSPWWDRPPQNMEKIAELYSHDGVELYATYAVEPPGKSIGGTGSLPCSSSGANRICTLNQPGSYTFVFNFDRTPGGMWARSTFRTWDDGNPSSKEIPVPAQKISFPLTVAVAPAEGDGQGAPEQPVVSASGAAPEGSASASVSGSGVCIVGQPYTIQMTATDPEGDRIRFGIDWDANGTIDQFAPSTGFVPSGSTQTAQRTFSTSGTKTIQVLTMDEHGHTSGWVSHTFVCGETGEAAPFQFSDDTSGTSGNQSPSLTLRAIPSLVRIGETTNLHWSAANVASCAVRGTNGDS</sequence>
<evidence type="ECO:0000256" key="1">
    <source>
        <dbReference type="SAM" id="MobiDB-lite"/>
    </source>
</evidence>
<feature type="non-terminal residue" evidence="2">
    <location>
        <position position="416"/>
    </location>
</feature>
<feature type="compositionally biased region" description="Low complexity" evidence="1">
    <location>
        <begin position="249"/>
        <end position="259"/>
    </location>
</feature>
<organism evidence="2 3">
    <name type="scientific">Candidatus Kaiserbacteria bacterium CG10_big_fil_rev_8_21_14_0_10_59_10</name>
    <dbReference type="NCBI Taxonomy" id="1974612"/>
    <lineage>
        <taxon>Bacteria</taxon>
        <taxon>Candidatus Kaiseribacteriota</taxon>
    </lineage>
</organism>
<accession>A0A2H0U8J3</accession>
<evidence type="ECO:0000313" key="3">
    <source>
        <dbReference type="Proteomes" id="UP000231379"/>
    </source>
</evidence>
<protein>
    <recommendedName>
        <fullName evidence="4">PKD domain-containing protein</fullName>
    </recommendedName>
</protein>
<name>A0A2H0U8J3_9BACT</name>
<dbReference type="AlphaFoldDB" id="A0A2H0U8J3"/>